<dbReference type="Pfam" id="PF00909">
    <property type="entry name" value="Ammonium_transp"/>
    <property type="match status" value="1"/>
</dbReference>
<feature type="domain" description="Ammonium transporter AmtB-like" evidence="9">
    <location>
        <begin position="29"/>
        <end position="421"/>
    </location>
</feature>
<comment type="subcellular location">
    <subcellularLocation>
        <location evidence="8">Cell membrane</location>
        <topology evidence="8">Multi-pass membrane protein</topology>
    </subcellularLocation>
    <subcellularLocation>
        <location evidence="1">Membrane</location>
        <topology evidence="1">Multi-pass membrane protein</topology>
    </subcellularLocation>
</comment>
<name>A0ABU7LPD6_9PROT</name>
<reference evidence="10 11" key="1">
    <citation type="submission" date="2024-01" db="EMBL/GenBank/DDBJ databases">
        <title>Hyphobacterium bacterium isolated from marine sediment.</title>
        <authorList>
            <person name="Zhao S."/>
        </authorList>
    </citation>
    <scope>NUCLEOTIDE SEQUENCE [LARGE SCALE GENOMIC DNA]</scope>
    <source>
        <strain evidence="11">HN65</strain>
    </source>
</reference>
<evidence type="ECO:0000256" key="4">
    <source>
        <dbReference type="ARBA" id="ARBA00022692"/>
    </source>
</evidence>
<evidence type="ECO:0000313" key="11">
    <source>
        <dbReference type="Proteomes" id="UP001354971"/>
    </source>
</evidence>
<evidence type="ECO:0000256" key="8">
    <source>
        <dbReference type="RuleBase" id="RU362002"/>
    </source>
</evidence>
<evidence type="ECO:0000256" key="6">
    <source>
        <dbReference type="ARBA" id="ARBA00023136"/>
    </source>
</evidence>
<keyword evidence="6 8" id="KW-0472">Membrane</keyword>
<feature type="transmembrane region" description="Helical" evidence="8">
    <location>
        <begin position="219"/>
        <end position="236"/>
    </location>
</feature>
<accession>A0ABU7LPD6</accession>
<evidence type="ECO:0000256" key="2">
    <source>
        <dbReference type="ARBA" id="ARBA00005887"/>
    </source>
</evidence>
<dbReference type="SUPFAM" id="SSF111352">
    <property type="entry name" value="Ammonium transporter"/>
    <property type="match status" value="1"/>
</dbReference>
<feature type="transmembrane region" description="Helical" evidence="8">
    <location>
        <begin position="336"/>
        <end position="357"/>
    </location>
</feature>
<dbReference type="PROSITE" id="PS01219">
    <property type="entry name" value="AMMONIUM_TRANSP"/>
    <property type="match status" value="1"/>
</dbReference>
<evidence type="ECO:0000256" key="3">
    <source>
        <dbReference type="ARBA" id="ARBA00022448"/>
    </source>
</evidence>
<dbReference type="InterPro" id="IPR018047">
    <property type="entry name" value="Ammonium_transpt_CS"/>
</dbReference>
<keyword evidence="4 8" id="KW-0812">Transmembrane</keyword>
<dbReference type="NCBIfam" id="TIGR00836">
    <property type="entry name" value="amt"/>
    <property type="match status" value="1"/>
</dbReference>
<dbReference type="RefSeq" id="WP_330198448.1">
    <property type="nucleotide sequence ID" value="NZ_JAZDRP010000003.1"/>
</dbReference>
<protein>
    <recommendedName>
        <fullName evidence="8">Ammonium transporter</fullName>
    </recommendedName>
</protein>
<keyword evidence="7 8" id="KW-0924">Ammonia transport</keyword>
<evidence type="ECO:0000256" key="7">
    <source>
        <dbReference type="ARBA" id="ARBA00023177"/>
    </source>
</evidence>
<comment type="similarity">
    <text evidence="2 8">Belongs to the ammonia transporter channel (TC 1.A.11.2) family.</text>
</comment>
<dbReference type="Proteomes" id="UP001354971">
    <property type="component" value="Unassembled WGS sequence"/>
</dbReference>
<evidence type="ECO:0000259" key="9">
    <source>
        <dbReference type="Pfam" id="PF00909"/>
    </source>
</evidence>
<dbReference type="EMBL" id="JAZDRP010000003">
    <property type="protein sequence ID" value="MEE2525784.1"/>
    <property type="molecule type" value="Genomic_DNA"/>
</dbReference>
<dbReference type="InterPro" id="IPR029020">
    <property type="entry name" value="Ammonium/urea_transptr"/>
</dbReference>
<evidence type="ECO:0000256" key="1">
    <source>
        <dbReference type="ARBA" id="ARBA00004141"/>
    </source>
</evidence>
<feature type="transmembrane region" description="Helical" evidence="8">
    <location>
        <begin position="29"/>
        <end position="52"/>
    </location>
</feature>
<evidence type="ECO:0000313" key="10">
    <source>
        <dbReference type="EMBL" id="MEE2525784.1"/>
    </source>
</evidence>
<proteinExistence type="inferred from homology"/>
<keyword evidence="11" id="KW-1185">Reference proteome</keyword>
<dbReference type="InterPro" id="IPR024041">
    <property type="entry name" value="NH4_transpt_AmtB-like_dom"/>
</dbReference>
<sequence>MFALAAQVTGAVAAPEQPDVMAFVADSMLLMISGMVVVFMAAGFCMLETGLVRAKNAATISLKNITLFSIAAITYYLVGYRLMYDGVDGGLIGTFGVWSPDPLDEPSGSLASSADWFFQMAFVATAASIVSGTLAERIKLGPFLIFIVFLTALIYPITGAWKWGEGWLHVMGFEDFAGSTLVHSVGGWAALMGALILGPRYGKYGPDGRIQKPMPGSNLPLAALGTFILWFGWFGFNGGSQLAAGTIEDVSAVGRILANTNTAAAAGVLGAFVTAYFIFKKPDLTLVLNGAIGGLVAITAGPLAPELWQSMIIGAIGGVLVVVSVPLLDKLKIDDVVGAIPAHLVCGIWGTLVAGLTTQADGVGIIGQLGIQATGILAIGAFTALLSLAGWLALKYTIGLRPSVDEEIAGLDKSELGMEAYPDFYTG</sequence>
<dbReference type="InterPro" id="IPR001905">
    <property type="entry name" value="Ammonium_transpt"/>
</dbReference>
<dbReference type="InterPro" id="IPR019879">
    <property type="entry name" value="Ammonium_transptr_marine"/>
</dbReference>
<gene>
    <name evidence="10" type="primary">amt</name>
    <name evidence="10" type="ORF">V0U79_05350</name>
</gene>
<keyword evidence="5 8" id="KW-1133">Transmembrane helix</keyword>
<feature type="transmembrane region" description="Helical" evidence="8">
    <location>
        <begin position="64"/>
        <end position="83"/>
    </location>
</feature>
<organism evidence="10 11">
    <name type="scientific">Hyphobacterium lacteum</name>
    <dbReference type="NCBI Taxonomy" id="3116575"/>
    <lineage>
        <taxon>Bacteria</taxon>
        <taxon>Pseudomonadati</taxon>
        <taxon>Pseudomonadota</taxon>
        <taxon>Alphaproteobacteria</taxon>
        <taxon>Maricaulales</taxon>
        <taxon>Maricaulaceae</taxon>
        <taxon>Hyphobacterium</taxon>
    </lineage>
</organism>
<comment type="caution">
    <text evidence="10">The sequence shown here is derived from an EMBL/GenBank/DDBJ whole genome shotgun (WGS) entry which is preliminary data.</text>
</comment>
<feature type="transmembrane region" description="Helical" evidence="8">
    <location>
        <begin position="142"/>
        <end position="161"/>
    </location>
</feature>
<dbReference type="Gene3D" id="1.10.3430.10">
    <property type="entry name" value="Ammonium transporter AmtB like domains"/>
    <property type="match status" value="1"/>
</dbReference>
<feature type="transmembrane region" description="Helical" evidence="8">
    <location>
        <begin position="369"/>
        <end position="394"/>
    </location>
</feature>
<feature type="transmembrane region" description="Helical" evidence="8">
    <location>
        <begin position="310"/>
        <end position="329"/>
    </location>
</feature>
<dbReference type="NCBIfam" id="TIGR03644">
    <property type="entry name" value="marine_trans_1"/>
    <property type="match status" value="1"/>
</dbReference>
<keyword evidence="3 8" id="KW-0813">Transport</keyword>
<dbReference type="PANTHER" id="PTHR11730">
    <property type="entry name" value="AMMONIUM TRANSPORTER"/>
    <property type="match status" value="1"/>
</dbReference>
<dbReference type="PANTHER" id="PTHR11730:SF62">
    <property type="entry name" value="AMMONIUM TRANSPORTER SLL1017-RELATED"/>
    <property type="match status" value="1"/>
</dbReference>
<feature type="transmembrane region" description="Helical" evidence="8">
    <location>
        <begin position="256"/>
        <end position="279"/>
    </location>
</feature>
<feature type="transmembrane region" description="Helical" evidence="8">
    <location>
        <begin position="116"/>
        <end position="135"/>
    </location>
</feature>
<evidence type="ECO:0000256" key="5">
    <source>
        <dbReference type="ARBA" id="ARBA00022989"/>
    </source>
</evidence>
<feature type="transmembrane region" description="Helical" evidence="8">
    <location>
        <begin position="286"/>
        <end position="304"/>
    </location>
</feature>
<feature type="transmembrane region" description="Helical" evidence="8">
    <location>
        <begin position="181"/>
        <end position="198"/>
    </location>
</feature>